<dbReference type="RefSeq" id="WP_273938004.1">
    <property type="nucleotide sequence ID" value="NZ_CP097263.1"/>
</dbReference>
<comment type="caution">
    <text evidence="2">The sequence shown here is derived from an EMBL/GenBank/DDBJ whole genome shotgun (WGS) entry which is preliminary data.</text>
</comment>
<dbReference type="EMBL" id="JBHLUD010000015">
    <property type="protein sequence ID" value="MFC0548161.1"/>
    <property type="molecule type" value="Genomic_DNA"/>
</dbReference>
<keyword evidence="3" id="KW-1185">Reference proteome</keyword>
<dbReference type="Pfam" id="PF13924">
    <property type="entry name" value="Lipocalin_5"/>
    <property type="match status" value="1"/>
</dbReference>
<accession>A0ABV6N865</accession>
<protein>
    <submittedName>
        <fullName evidence="2">Lipocalin-like domain-containing protein</fullName>
    </submittedName>
</protein>
<evidence type="ECO:0000313" key="2">
    <source>
        <dbReference type="EMBL" id="MFC0548161.1"/>
    </source>
</evidence>
<sequence>MTAELVGVWRLRSFHDLDEHGGRLEGPLGEDPDGLLFYTEDGHVSVTMARTDGGQGEGPDYLSYAGTWRRDGNRVFHHIGFAPNPDWVGSEQVRELALDGDQLTLTGAGLRTPHPRVLVWQRTPASPA</sequence>
<name>A0ABV6N865_9PSEU</name>
<gene>
    <name evidence="2" type="ORF">ACFFH7_42105</name>
</gene>
<evidence type="ECO:0000259" key="1">
    <source>
        <dbReference type="Pfam" id="PF13924"/>
    </source>
</evidence>
<dbReference type="Proteomes" id="UP001589810">
    <property type="component" value="Unassembled WGS sequence"/>
</dbReference>
<organism evidence="2 3">
    <name type="scientific">Kutzneria chonburiensis</name>
    <dbReference type="NCBI Taxonomy" id="1483604"/>
    <lineage>
        <taxon>Bacteria</taxon>
        <taxon>Bacillati</taxon>
        <taxon>Actinomycetota</taxon>
        <taxon>Actinomycetes</taxon>
        <taxon>Pseudonocardiales</taxon>
        <taxon>Pseudonocardiaceae</taxon>
        <taxon>Kutzneria</taxon>
    </lineage>
</organism>
<evidence type="ECO:0000313" key="3">
    <source>
        <dbReference type="Proteomes" id="UP001589810"/>
    </source>
</evidence>
<feature type="domain" description="Lipocalin-like" evidence="1">
    <location>
        <begin position="6"/>
        <end position="110"/>
    </location>
</feature>
<dbReference type="InterPro" id="IPR024311">
    <property type="entry name" value="Lipocalin-like"/>
</dbReference>
<reference evidence="2 3" key="1">
    <citation type="submission" date="2024-09" db="EMBL/GenBank/DDBJ databases">
        <authorList>
            <person name="Sun Q."/>
            <person name="Mori K."/>
        </authorList>
    </citation>
    <scope>NUCLEOTIDE SEQUENCE [LARGE SCALE GENOMIC DNA]</scope>
    <source>
        <strain evidence="2 3">TBRC 1432</strain>
    </source>
</reference>
<proteinExistence type="predicted"/>